<dbReference type="Gene3D" id="1.25.40.20">
    <property type="entry name" value="Ankyrin repeat-containing domain"/>
    <property type="match status" value="1"/>
</dbReference>
<dbReference type="InterPro" id="IPR002110">
    <property type="entry name" value="Ankyrin_rpt"/>
</dbReference>
<name>S0DJ37_9VIRU</name>
<dbReference type="SMART" id="SM00248">
    <property type="entry name" value="ANK"/>
    <property type="match status" value="3"/>
</dbReference>
<evidence type="ECO:0000313" key="6">
    <source>
        <dbReference type="EMBL" id="CCQ19179.1"/>
    </source>
</evidence>
<dbReference type="Pfam" id="PF13637">
    <property type="entry name" value="Ank_4"/>
    <property type="match status" value="1"/>
</dbReference>
<dbReference type="PANTHER" id="PTHR46680:SF3">
    <property type="entry name" value="NF-KAPPA-B INHIBITOR CACTUS"/>
    <property type="match status" value="1"/>
</dbReference>
<keyword evidence="3" id="KW-1100">Inhibition of host NF-kappa-B by virus</keyword>
<dbReference type="GO" id="GO:0085034">
    <property type="term" value="P:symbiont-mediated suppression of host NF-kappaB cascade"/>
    <property type="evidence" value="ECO:0007669"/>
    <property type="project" value="UniProtKB-KW"/>
</dbReference>
<dbReference type="EMBL" id="HF562915">
    <property type="protein sequence ID" value="CCQ19179.1"/>
    <property type="molecule type" value="Genomic_DNA"/>
</dbReference>
<dbReference type="InterPro" id="IPR051070">
    <property type="entry name" value="NF-kappa-B_inhibitor"/>
</dbReference>
<sequence length="168" mass="19298">MARNNVVKNRVQDAVIFEEEKNRFFSICRSGNIFEFMESIPFFGNIEHLVREYDHHGRLCTHVVSRFDRNNAVMKIELLLNMGADVSARESLTGYSLLHIAVSSKNYELAEWLSRDLRANLNAINYAHQTPYHLAYLFHDQRMMEILKSNGAACDDPVTSVVMDSNGI</sequence>
<dbReference type="GO" id="GO:0051059">
    <property type="term" value="F:NF-kappaB binding"/>
    <property type="evidence" value="ECO:0007669"/>
    <property type="project" value="TreeGrafter"/>
</dbReference>
<evidence type="ECO:0000256" key="2">
    <source>
        <dbReference type="ARBA" id="ARBA00022737"/>
    </source>
</evidence>
<comment type="function">
    <text evidence="5">Suppresses the host immune response through NF-kappa-B inactivation. Possesses ankyrin repeat domains required for NF-kappa-B binding but lacks the regulatory regions required for dissociation from NF-kappa-B and degradation. Therefore, prevents host NF-kappa-B release and subsequent activation.</text>
</comment>
<evidence type="ECO:0000256" key="1">
    <source>
        <dbReference type="ARBA" id="ARBA00022581"/>
    </source>
</evidence>
<dbReference type="PANTHER" id="PTHR46680">
    <property type="entry name" value="NF-KAPPA-B INHIBITOR ALPHA"/>
    <property type="match status" value="1"/>
</dbReference>
<keyword evidence="1" id="KW-0945">Host-virus interaction</keyword>
<dbReference type="SUPFAM" id="SSF48403">
    <property type="entry name" value="Ankyrin repeat"/>
    <property type="match status" value="1"/>
</dbReference>
<evidence type="ECO:0000256" key="3">
    <source>
        <dbReference type="ARBA" id="ARBA00022863"/>
    </source>
</evidence>
<dbReference type="InterPro" id="IPR036770">
    <property type="entry name" value="Ankyrin_rpt-contain_sf"/>
</dbReference>
<gene>
    <name evidence="6" type="primary">ank3</name>
    <name evidence="6" type="ORF">CSKBV_14.1</name>
</gene>
<keyword evidence="4" id="KW-0040">ANK repeat</keyword>
<protein>
    <submittedName>
        <fullName evidence="6">ANK3</fullName>
    </submittedName>
</protein>
<dbReference type="GO" id="GO:0071356">
    <property type="term" value="P:cellular response to tumor necrosis factor"/>
    <property type="evidence" value="ECO:0007669"/>
    <property type="project" value="TreeGrafter"/>
</dbReference>
<evidence type="ECO:0000256" key="5">
    <source>
        <dbReference type="ARBA" id="ARBA00037244"/>
    </source>
</evidence>
<reference evidence="6" key="1">
    <citation type="journal article" date="2013" name="PLoS ONE">
        <title>Adaptive selection on bracovirus genomes drives the specialization of cotesia parasitoid wasps.</title>
        <authorList>
            <person name="Jancek S."/>
            <person name="Bezier A."/>
            <person name="Gayral P."/>
            <person name="Paillusson C."/>
            <person name="Kaiser L."/>
            <person name="Dupas S."/>
            <person name="Le Ru B.P."/>
            <person name="Barbe V."/>
            <person name="Periquet G."/>
            <person name="Drezen J.-M."/>
            <person name="Herniou E.A."/>
        </authorList>
    </citation>
    <scope>NUCLEOTIDE SEQUENCE</scope>
    <source>
        <strain evidence="6">Kitale</strain>
    </source>
</reference>
<accession>S0DJ37</accession>
<organism evidence="6">
    <name type="scientific">Cotesia sesamiae Kitale bracovirus</name>
    <dbReference type="NCBI Taxonomy" id="452648"/>
    <lineage>
        <taxon>Viruses</taxon>
        <taxon>Viruses incertae sedis</taxon>
        <taxon>Polydnaviriformidae</taxon>
        <taxon>Bracoviriform</taxon>
        <taxon>Cotesia sesamiae bracovirus</taxon>
    </lineage>
</organism>
<evidence type="ECO:0000256" key="4">
    <source>
        <dbReference type="ARBA" id="ARBA00023043"/>
    </source>
</evidence>
<proteinExistence type="predicted"/>
<keyword evidence="2" id="KW-0677">Repeat</keyword>